<name>A0ABP5FZ78_9ACTN</name>
<evidence type="ECO:0000256" key="5">
    <source>
        <dbReference type="ARBA" id="ARBA00023163"/>
    </source>
</evidence>
<keyword evidence="5" id="KW-0804">Transcription</keyword>
<evidence type="ECO:0000313" key="9">
    <source>
        <dbReference type="EMBL" id="GAA2037127.1"/>
    </source>
</evidence>
<dbReference type="PANTHER" id="PTHR43133">
    <property type="entry name" value="RNA POLYMERASE ECF-TYPE SIGMA FACTO"/>
    <property type="match status" value="1"/>
</dbReference>
<dbReference type="InterPro" id="IPR013249">
    <property type="entry name" value="RNA_pol_sigma70_r4_t2"/>
</dbReference>
<keyword evidence="10" id="KW-1185">Reference proteome</keyword>
<evidence type="ECO:0000259" key="8">
    <source>
        <dbReference type="Pfam" id="PF08281"/>
    </source>
</evidence>
<evidence type="ECO:0000313" key="10">
    <source>
        <dbReference type="Proteomes" id="UP001500751"/>
    </source>
</evidence>
<dbReference type="Pfam" id="PF08281">
    <property type="entry name" value="Sigma70_r4_2"/>
    <property type="match status" value="1"/>
</dbReference>
<dbReference type="InterPro" id="IPR036388">
    <property type="entry name" value="WH-like_DNA-bd_sf"/>
</dbReference>
<dbReference type="InterPro" id="IPR007627">
    <property type="entry name" value="RNA_pol_sigma70_r2"/>
</dbReference>
<dbReference type="InterPro" id="IPR013324">
    <property type="entry name" value="RNA_pol_sigma_r3/r4-like"/>
</dbReference>
<evidence type="ECO:0000256" key="1">
    <source>
        <dbReference type="ARBA" id="ARBA00010641"/>
    </source>
</evidence>
<dbReference type="InterPro" id="IPR014284">
    <property type="entry name" value="RNA_pol_sigma-70_dom"/>
</dbReference>
<accession>A0ABP5FZ78</accession>
<dbReference type="EMBL" id="BAAAQN010000024">
    <property type="protein sequence ID" value="GAA2037127.1"/>
    <property type="molecule type" value="Genomic_DNA"/>
</dbReference>
<keyword evidence="4" id="KW-0238">DNA-binding</keyword>
<keyword evidence="2" id="KW-0805">Transcription regulation</keyword>
<dbReference type="Proteomes" id="UP001500751">
    <property type="component" value="Unassembled WGS sequence"/>
</dbReference>
<dbReference type="InterPro" id="IPR014325">
    <property type="entry name" value="RNA_pol_sigma-E_actinobac"/>
</dbReference>
<evidence type="ECO:0000256" key="2">
    <source>
        <dbReference type="ARBA" id="ARBA00023015"/>
    </source>
</evidence>
<protein>
    <submittedName>
        <fullName evidence="9">SigE family RNA polymerase sigma factor</fullName>
    </submittedName>
</protein>
<dbReference type="NCBIfam" id="TIGR02937">
    <property type="entry name" value="sigma70-ECF"/>
    <property type="match status" value="1"/>
</dbReference>
<dbReference type="InterPro" id="IPR013325">
    <property type="entry name" value="RNA_pol_sigma_r2"/>
</dbReference>
<feature type="region of interest" description="Disordered" evidence="6">
    <location>
        <begin position="89"/>
        <end position="116"/>
    </location>
</feature>
<dbReference type="Gene3D" id="1.10.1740.10">
    <property type="match status" value="1"/>
</dbReference>
<feature type="compositionally biased region" description="Basic and acidic residues" evidence="6">
    <location>
        <begin position="99"/>
        <end position="111"/>
    </location>
</feature>
<sequence length="197" mass="22000">MRLLGMPGRPDDGEFGALVAARTPALRRTAYLMCGDWHQAEDLVQVAFIKLHASWGRIRRREDLDAYLRRTLLRTCIDEKRHARWRREFPASDGLPDPAESRAERAGRGAEPDPAEALTTRDALVAALRALPPGQRATLVLRFWEDHSVEETARLLGCTTGTVKSQTARGLTALRAVLASPAHAARPDRYTRTERKA</sequence>
<keyword evidence="3" id="KW-0731">Sigma factor</keyword>
<comment type="similarity">
    <text evidence="1">Belongs to the sigma-70 factor family. ECF subfamily.</text>
</comment>
<evidence type="ECO:0000256" key="6">
    <source>
        <dbReference type="SAM" id="MobiDB-lite"/>
    </source>
</evidence>
<comment type="caution">
    <text evidence="9">The sequence shown here is derived from an EMBL/GenBank/DDBJ whole genome shotgun (WGS) entry which is preliminary data.</text>
</comment>
<evidence type="ECO:0000259" key="7">
    <source>
        <dbReference type="Pfam" id="PF04542"/>
    </source>
</evidence>
<gene>
    <name evidence="9" type="ORF">GCM10009839_42880</name>
</gene>
<proteinExistence type="inferred from homology"/>
<feature type="domain" description="RNA polymerase sigma factor 70 region 4 type 2" evidence="8">
    <location>
        <begin position="122"/>
        <end position="174"/>
    </location>
</feature>
<dbReference type="Gene3D" id="1.10.10.10">
    <property type="entry name" value="Winged helix-like DNA-binding domain superfamily/Winged helix DNA-binding domain"/>
    <property type="match status" value="1"/>
</dbReference>
<feature type="domain" description="RNA polymerase sigma-70 region 2" evidence="7">
    <location>
        <begin position="18"/>
        <end position="86"/>
    </location>
</feature>
<dbReference type="CDD" id="cd06171">
    <property type="entry name" value="Sigma70_r4"/>
    <property type="match status" value="1"/>
</dbReference>
<dbReference type="InterPro" id="IPR039425">
    <property type="entry name" value="RNA_pol_sigma-70-like"/>
</dbReference>
<reference evidence="10" key="1">
    <citation type="journal article" date="2019" name="Int. J. Syst. Evol. Microbiol.">
        <title>The Global Catalogue of Microorganisms (GCM) 10K type strain sequencing project: providing services to taxonomists for standard genome sequencing and annotation.</title>
        <authorList>
            <consortium name="The Broad Institute Genomics Platform"/>
            <consortium name="The Broad Institute Genome Sequencing Center for Infectious Disease"/>
            <person name="Wu L."/>
            <person name="Ma J."/>
        </authorList>
    </citation>
    <scope>NUCLEOTIDE SEQUENCE [LARGE SCALE GENOMIC DNA]</scope>
    <source>
        <strain evidence="10">JCM 16014</strain>
    </source>
</reference>
<evidence type="ECO:0000256" key="3">
    <source>
        <dbReference type="ARBA" id="ARBA00023082"/>
    </source>
</evidence>
<evidence type="ECO:0000256" key="4">
    <source>
        <dbReference type="ARBA" id="ARBA00023125"/>
    </source>
</evidence>
<dbReference type="Pfam" id="PF04542">
    <property type="entry name" value="Sigma70_r2"/>
    <property type="match status" value="1"/>
</dbReference>
<organism evidence="9 10">
    <name type="scientific">Catenulispora yoronensis</name>
    <dbReference type="NCBI Taxonomy" id="450799"/>
    <lineage>
        <taxon>Bacteria</taxon>
        <taxon>Bacillati</taxon>
        <taxon>Actinomycetota</taxon>
        <taxon>Actinomycetes</taxon>
        <taxon>Catenulisporales</taxon>
        <taxon>Catenulisporaceae</taxon>
        <taxon>Catenulispora</taxon>
    </lineage>
</organism>
<dbReference type="PANTHER" id="PTHR43133:SF50">
    <property type="entry name" value="ECF RNA POLYMERASE SIGMA FACTOR SIGM"/>
    <property type="match status" value="1"/>
</dbReference>
<dbReference type="NCBIfam" id="TIGR02983">
    <property type="entry name" value="SigE-fam_strep"/>
    <property type="match status" value="1"/>
</dbReference>
<dbReference type="SUPFAM" id="SSF88659">
    <property type="entry name" value="Sigma3 and sigma4 domains of RNA polymerase sigma factors"/>
    <property type="match status" value="1"/>
</dbReference>
<dbReference type="SUPFAM" id="SSF88946">
    <property type="entry name" value="Sigma2 domain of RNA polymerase sigma factors"/>
    <property type="match status" value="1"/>
</dbReference>